<feature type="region of interest" description="Disordered" evidence="1">
    <location>
        <begin position="57"/>
        <end position="104"/>
    </location>
</feature>
<organism evidence="3 4">
    <name type="scientific">Paenibacillus athensensis</name>
    <dbReference type="NCBI Taxonomy" id="1967502"/>
    <lineage>
        <taxon>Bacteria</taxon>
        <taxon>Bacillati</taxon>
        <taxon>Bacillota</taxon>
        <taxon>Bacilli</taxon>
        <taxon>Bacillales</taxon>
        <taxon>Paenibacillaceae</taxon>
        <taxon>Paenibacillus</taxon>
    </lineage>
</organism>
<name>A0A4Y8Q3V7_9BACL</name>
<feature type="compositionally biased region" description="Gly residues" evidence="1">
    <location>
        <begin position="135"/>
        <end position="166"/>
    </location>
</feature>
<dbReference type="GO" id="GO:0015628">
    <property type="term" value="P:protein secretion by the type II secretion system"/>
    <property type="evidence" value="ECO:0007669"/>
    <property type="project" value="TreeGrafter"/>
</dbReference>
<dbReference type="GO" id="GO:0015627">
    <property type="term" value="C:type II protein secretion system complex"/>
    <property type="evidence" value="ECO:0007669"/>
    <property type="project" value="TreeGrafter"/>
</dbReference>
<dbReference type="Proteomes" id="UP000298246">
    <property type="component" value="Unassembled WGS sequence"/>
</dbReference>
<dbReference type="Gene3D" id="1.10.150.320">
    <property type="entry name" value="Photosystem II 12 kDa extrinsic protein"/>
    <property type="match status" value="1"/>
</dbReference>
<dbReference type="EMBL" id="MYFO01000009">
    <property type="protein sequence ID" value="TFE88661.1"/>
    <property type="molecule type" value="Genomic_DNA"/>
</dbReference>
<dbReference type="GO" id="GO:0003677">
    <property type="term" value="F:DNA binding"/>
    <property type="evidence" value="ECO:0007669"/>
    <property type="project" value="InterPro"/>
</dbReference>
<dbReference type="InterPro" id="IPR004509">
    <property type="entry name" value="Competence_ComEA_HhH"/>
</dbReference>
<feature type="domain" description="Helix-hairpin-helix DNA-binding motif class 1" evidence="2">
    <location>
        <begin position="192"/>
        <end position="211"/>
    </location>
</feature>
<evidence type="ECO:0000259" key="2">
    <source>
        <dbReference type="SMART" id="SM00278"/>
    </source>
</evidence>
<evidence type="ECO:0000313" key="4">
    <source>
        <dbReference type="Proteomes" id="UP000298246"/>
    </source>
</evidence>
<feature type="domain" description="Helix-hairpin-helix DNA-binding motif class 1" evidence="2">
    <location>
        <begin position="222"/>
        <end position="241"/>
    </location>
</feature>
<dbReference type="InterPro" id="IPR010994">
    <property type="entry name" value="RuvA_2-like"/>
</dbReference>
<dbReference type="InterPro" id="IPR003583">
    <property type="entry name" value="Hlx-hairpin-Hlx_DNA-bd_motif"/>
</dbReference>
<dbReference type="NCBIfam" id="TIGR00426">
    <property type="entry name" value="competence protein ComEA helix-hairpin-helix repeat region"/>
    <property type="match status" value="1"/>
</dbReference>
<dbReference type="GO" id="GO:0006281">
    <property type="term" value="P:DNA repair"/>
    <property type="evidence" value="ECO:0007669"/>
    <property type="project" value="InterPro"/>
</dbReference>
<dbReference type="SUPFAM" id="SSF47781">
    <property type="entry name" value="RuvA domain 2-like"/>
    <property type="match status" value="1"/>
</dbReference>
<protein>
    <recommendedName>
        <fullName evidence="2">Helix-hairpin-helix DNA-binding motif class 1 domain-containing protein</fullName>
    </recommendedName>
</protein>
<dbReference type="InterPro" id="IPR051675">
    <property type="entry name" value="Endo/Exo/Phosphatase_dom_1"/>
</dbReference>
<evidence type="ECO:0000313" key="3">
    <source>
        <dbReference type="EMBL" id="TFE88661.1"/>
    </source>
</evidence>
<dbReference type="PANTHER" id="PTHR21180:SF32">
    <property type="entry name" value="ENDONUCLEASE_EXONUCLEASE_PHOSPHATASE FAMILY DOMAIN-CONTAINING PROTEIN 1"/>
    <property type="match status" value="1"/>
</dbReference>
<reference evidence="3 4" key="1">
    <citation type="submission" date="2017-03" db="EMBL/GenBank/DDBJ databases">
        <title>Isolation of Levoglucosan Utilizing Bacteria.</title>
        <authorList>
            <person name="Arya A.S."/>
        </authorList>
    </citation>
    <scope>NUCLEOTIDE SEQUENCE [LARGE SCALE GENOMIC DNA]</scope>
    <source>
        <strain evidence="3 4">MEC069</strain>
    </source>
</reference>
<dbReference type="AlphaFoldDB" id="A0A4Y8Q3V7"/>
<gene>
    <name evidence="3" type="ORF">B5M42_09450</name>
</gene>
<feature type="region of interest" description="Disordered" evidence="1">
    <location>
        <begin position="134"/>
        <end position="179"/>
    </location>
</feature>
<dbReference type="Pfam" id="PF12836">
    <property type="entry name" value="HHH_3"/>
    <property type="match status" value="1"/>
</dbReference>
<keyword evidence="4" id="KW-1185">Reference proteome</keyword>
<evidence type="ECO:0000256" key="1">
    <source>
        <dbReference type="SAM" id="MobiDB-lite"/>
    </source>
</evidence>
<dbReference type="SMART" id="SM00278">
    <property type="entry name" value="HhH1"/>
    <property type="match status" value="2"/>
</dbReference>
<dbReference type="PANTHER" id="PTHR21180">
    <property type="entry name" value="ENDONUCLEASE/EXONUCLEASE/PHOSPHATASE FAMILY DOMAIN-CONTAINING PROTEIN 1"/>
    <property type="match status" value="1"/>
</dbReference>
<comment type="caution">
    <text evidence="3">The sequence shown here is derived from an EMBL/GenBank/DDBJ whole genome shotgun (WGS) entry which is preliminary data.</text>
</comment>
<sequence length="247" mass="23987">MELLKRKGGIAACALMLAGVLAYVIWSFIFAGKAAMPAWETLNEPMKQLVAPEVEGKGLSQGERGEQQGPQRAEAPVASSGQTAEDGILRGSSGERGVAGGGGTAGAGEAVGAGGASGGGGTAGAGEAVGADEASGGGATAGSGGAARAGEASGAGGAAGQRGGGLPSVNGNGQSKAGPQELRVELNTATVEQLDTLPGIGASKAQAIAAYRKSAGPFRSVDDLLHVKGIGEKLLAKIRPYVYVAPH</sequence>
<proteinExistence type="predicted"/>
<accession>A0A4Y8Q3V7</accession>